<proteinExistence type="predicted"/>
<dbReference type="InterPro" id="IPR010090">
    <property type="entry name" value="Phage_tape_meas"/>
</dbReference>
<dbReference type="Pfam" id="PF10145">
    <property type="entry name" value="PhageMin_Tail"/>
    <property type="match status" value="1"/>
</dbReference>
<feature type="non-terminal residue" evidence="2">
    <location>
        <position position="199"/>
    </location>
</feature>
<reference evidence="2" key="1">
    <citation type="journal article" date="2014" name="Front. Microbiol.">
        <title>High frequency of phylogenetically diverse reductive dehalogenase-homologous genes in deep subseafloor sedimentary metagenomes.</title>
        <authorList>
            <person name="Kawai M."/>
            <person name="Futagami T."/>
            <person name="Toyoda A."/>
            <person name="Takaki Y."/>
            <person name="Nishi S."/>
            <person name="Hori S."/>
            <person name="Arai W."/>
            <person name="Tsubouchi T."/>
            <person name="Morono Y."/>
            <person name="Uchiyama I."/>
            <person name="Ito T."/>
            <person name="Fujiyama A."/>
            <person name="Inagaki F."/>
            <person name="Takami H."/>
        </authorList>
    </citation>
    <scope>NUCLEOTIDE SEQUENCE</scope>
    <source>
        <strain evidence="2">Expedition CK06-06</strain>
    </source>
</reference>
<accession>X1A6D3</accession>
<feature type="domain" description="Phage tail tape measure protein" evidence="1">
    <location>
        <begin position="109"/>
        <end position="198"/>
    </location>
</feature>
<protein>
    <recommendedName>
        <fullName evidence="1">Phage tail tape measure protein domain-containing protein</fullName>
    </recommendedName>
</protein>
<dbReference type="AlphaFoldDB" id="X1A6D3"/>
<dbReference type="NCBIfam" id="TIGR01760">
    <property type="entry name" value="tape_meas_TP901"/>
    <property type="match status" value="1"/>
</dbReference>
<dbReference type="EMBL" id="BART01010853">
    <property type="protein sequence ID" value="GAG77705.1"/>
    <property type="molecule type" value="Genomic_DNA"/>
</dbReference>
<evidence type="ECO:0000259" key="1">
    <source>
        <dbReference type="Pfam" id="PF10145"/>
    </source>
</evidence>
<name>X1A6D3_9ZZZZ</name>
<comment type="caution">
    <text evidence="2">The sequence shown here is derived from an EMBL/GenBank/DDBJ whole genome shotgun (WGS) entry which is preliminary data.</text>
</comment>
<organism evidence="2">
    <name type="scientific">marine sediment metagenome</name>
    <dbReference type="NCBI Taxonomy" id="412755"/>
    <lineage>
        <taxon>unclassified sequences</taxon>
        <taxon>metagenomes</taxon>
        <taxon>ecological metagenomes</taxon>
    </lineage>
</organism>
<sequence>MPFKLGAIWAAIKLDTTQFNAAIKQVQGKTTASAKGATKAGTAYGGMWKKLALGVGIAGGVTMVTRALINQFSDMVTVGREFEAAWANVTTMMDSSTEEAKGMRDALIDLSPTLGSTTELAAGMYQVLSASIPEDAAILFLESAAEAAVAGVTDTATAVDALTTVINAYGLEAGAVDSISDVMFETVKSGKLTYEELAA</sequence>
<evidence type="ECO:0000313" key="2">
    <source>
        <dbReference type="EMBL" id="GAG77705.1"/>
    </source>
</evidence>
<gene>
    <name evidence="2" type="ORF">S01H4_23404</name>
</gene>